<dbReference type="GeneID" id="94293268"/>
<sequence length="267" mass="29405">MSWLKSERPVTPIHIPDPRRASILNILQSPEVALSMLLIAASYYFLAGTTGSTPLQGPEGLWRAFGRKSRARMQSREAALLPDPPLVISFDMLTVVLCTFATNSLLAASSRALAKEQRRVDDEADAEWLAAVSNPKTRKDRLAKDAQELAERIRFWEANDERRKAGQTPLRDRIKKPDVMADEVMTNIIVAVLVTISLGVALSIFTQQPNVIHGVGVMAMLAVLFGGLIVCGVDRYLTSMRAYCNYVNLLCLIAMLVLLARASVLAN</sequence>
<evidence type="ECO:0000313" key="3">
    <source>
        <dbReference type="Proteomes" id="UP000674318"/>
    </source>
</evidence>
<keyword evidence="3" id="KW-1185">Reference proteome</keyword>
<proteinExistence type="predicted"/>
<evidence type="ECO:0000256" key="1">
    <source>
        <dbReference type="SAM" id="Phobius"/>
    </source>
</evidence>
<dbReference type="Proteomes" id="UP000674318">
    <property type="component" value="Unassembled WGS sequence"/>
</dbReference>
<comment type="caution">
    <text evidence="2">The sequence shown here is derived from an EMBL/GenBank/DDBJ whole genome shotgun (WGS) entry which is preliminary data.</text>
</comment>
<dbReference type="EMBL" id="JAFJZO010000004">
    <property type="protein sequence ID" value="KAG5511654.1"/>
    <property type="molecule type" value="Genomic_DNA"/>
</dbReference>
<dbReference type="KEGG" id="phet:94293268"/>
<name>A0A836LLF5_9TRYP</name>
<keyword evidence="1" id="KW-0812">Transmembrane</keyword>
<reference evidence="2 3" key="1">
    <citation type="submission" date="2021-02" db="EMBL/GenBank/DDBJ databases">
        <title>Porcisia hertigi Genome sequencing and assembly.</title>
        <authorList>
            <person name="Almutairi H."/>
            <person name="Gatherer D."/>
        </authorList>
    </citation>
    <scope>NUCLEOTIDE SEQUENCE [LARGE SCALE GENOMIC DNA]</scope>
    <source>
        <strain evidence="2 3">C119</strain>
    </source>
</reference>
<dbReference type="AlphaFoldDB" id="A0A836LLF5"/>
<feature type="transmembrane region" description="Helical" evidence="1">
    <location>
        <begin position="211"/>
        <end position="231"/>
    </location>
</feature>
<organism evidence="2 3">
    <name type="scientific">Porcisia hertigi</name>
    <dbReference type="NCBI Taxonomy" id="2761500"/>
    <lineage>
        <taxon>Eukaryota</taxon>
        <taxon>Discoba</taxon>
        <taxon>Euglenozoa</taxon>
        <taxon>Kinetoplastea</taxon>
        <taxon>Metakinetoplastina</taxon>
        <taxon>Trypanosomatida</taxon>
        <taxon>Trypanosomatidae</taxon>
        <taxon>Leishmaniinae</taxon>
        <taxon>Porcisia</taxon>
    </lineage>
</organism>
<accession>A0A836LLF5</accession>
<feature type="transmembrane region" description="Helical" evidence="1">
    <location>
        <begin position="184"/>
        <end position="205"/>
    </location>
</feature>
<feature type="transmembrane region" description="Helical" evidence="1">
    <location>
        <begin position="243"/>
        <end position="264"/>
    </location>
</feature>
<evidence type="ECO:0000313" key="2">
    <source>
        <dbReference type="EMBL" id="KAG5511654.1"/>
    </source>
</evidence>
<keyword evidence="1" id="KW-1133">Transmembrane helix</keyword>
<dbReference type="OrthoDB" id="260847at2759"/>
<protein>
    <submittedName>
        <fullName evidence="2">Uncharacterized protein</fullName>
    </submittedName>
</protein>
<dbReference type="RefSeq" id="XP_067759746.1">
    <property type="nucleotide sequence ID" value="XM_067903191.1"/>
</dbReference>
<feature type="transmembrane region" description="Helical" evidence="1">
    <location>
        <begin position="21"/>
        <end position="46"/>
    </location>
</feature>
<feature type="transmembrane region" description="Helical" evidence="1">
    <location>
        <begin position="86"/>
        <end position="108"/>
    </location>
</feature>
<gene>
    <name evidence="2" type="ORF">JKF63_07251</name>
</gene>
<keyword evidence="1" id="KW-0472">Membrane</keyword>